<dbReference type="GO" id="GO:1901135">
    <property type="term" value="P:carbohydrate derivative metabolic process"/>
    <property type="evidence" value="ECO:0007669"/>
    <property type="project" value="InterPro"/>
</dbReference>
<organism evidence="2 3">
    <name type="scientific">Sodalis ligni</name>
    <dbReference type="NCBI Taxonomy" id="2697027"/>
    <lineage>
        <taxon>Bacteria</taxon>
        <taxon>Pseudomonadati</taxon>
        <taxon>Pseudomonadota</taxon>
        <taxon>Gammaproteobacteria</taxon>
        <taxon>Enterobacterales</taxon>
        <taxon>Bruguierivoracaceae</taxon>
        <taxon>Sodalis</taxon>
    </lineage>
</organism>
<evidence type="ECO:0000259" key="1">
    <source>
        <dbReference type="PROSITE" id="PS51071"/>
    </source>
</evidence>
<proteinExistence type="predicted"/>
<reference evidence="2 3" key="1">
    <citation type="submission" date="2019-02" db="EMBL/GenBank/DDBJ databases">
        <title>Investigation of anaerobic lignin degradation for improved lignocellulosic biofuels.</title>
        <authorList>
            <person name="Deangelis K."/>
        </authorList>
    </citation>
    <scope>NUCLEOTIDE SEQUENCE [LARGE SCALE GENOMIC DNA]</scope>
    <source>
        <strain evidence="2 3">159R</strain>
    </source>
</reference>
<dbReference type="InterPro" id="IPR009057">
    <property type="entry name" value="Homeodomain-like_sf"/>
</dbReference>
<dbReference type="PANTHER" id="PTHR30514">
    <property type="entry name" value="GLUCOKINASE"/>
    <property type="match status" value="1"/>
</dbReference>
<keyword evidence="3" id="KW-1185">Reference proteome</keyword>
<dbReference type="SUPFAM" id="SSF46689">
    <property type="entry name" value="Homeodomain-like"/>
    <property type="match status" value="1"/>
</dbReference>
<dbReference type="AlphaFoldDB" id="A0A4R1NKK4"/>
<dbReference type="Proteomes" id="UP000294555">
    <property type="component" value="Unassembled WGS sequence"/>
</dbReference>
<evidence type="ECO:0000313" key="3">
    <source>
        <dbReference type="Proteomes" id="UP000294555"/>
    </source>
</evidence>
<feature type="domain" description="HTH rpiR-type" evidence="1">
    <location>
        <begin position="30"/>
        <end position="106"/>
    </location>
</feature>
<dbReference type="GO" id="GO:0003677">
    <property type="term" value="F:DNA binding"/>
    <property type="evidence" value="ECO:0007669"/>
    <property type="project" value="InterPro"/>
</dbReference>
<protein>
    <submittedName>
        <fullName evidence="2">RpiR family transcriptional regulator</fullName>
    </submittedName>
</protein>
<gene>
    <name evidence="2" type="ORF">EZJ58_2876</name>
</gene>
<dbReference type="EMBL" id="SJOI01000001">
    <property type="protein sequence ID" value="TCL04740.1"/>
    <property type="molecule type" value="Genomic_DNA"/>
</dbReference>
<dbReference type="SUPFAM" id="SSF53697">
    <property type="entry name" value="SIS domain"/>
    <property type="match status" value="1"/>
</dbReference>
<dbReference type="InterPro" id="IPR047640">
    <property type="entry name" value="RpiR-like"/>
</dbReference>
<dbReference type="GO" id="GO:0097367">
    <property type="term" value="F:carbohydrate derivative binding"/>
    <property type="evidence" value="ECO:0007669"/>
    <property type="project" value="InterPro"/>
</dbReference>
<dbReference type="GO" id="GO:0003700">
    <property type="term" value="F:DNA-binding transcription factor activity"/>
    <property type="evidence" value="ECO:0007669"/>
    <property type="project" value="InterPro"/>
</dbReference>
<dbReference type="Gene3D" id="3.40.50.10490">
    <property type="entry name" value="Glucose-6-phosphate isomerase like protein, domain 1"/>
    <property type="match status" value="1"/>
</dbReference>
<sequence>MADSEFNKDLNIPDMPGVTAISTQNERQAIYAELERRAQGQRLTPAQRRIAQCLIENSNEIGFLSSLELAKLANVSQPSVTRFATSLGFGGYLEMRRHLRSGLSVTEARSETLANRYQAAAQAEMHNLEELGKMLADESLIDSFGEALASSRPLAVLGLRASSGLAAQFSYFASKVHPDVRLLTGGGSINEDLLEQVKAAGGKTLLAFMMPLYPRETVRALEFAREIGISVALVADAGLADYSRWSDRLLQVPINTSLVFDSYSAPAVIVSVLLDAMCNHMKNEAERRLDHLDHSSRKRKVFTG</sequence>
<dbReference type="PANTHER" id="PTHR30514:SF18">
    <property type="entry name" value="RPIR-FAMILY TRANSCRIPTIONAL REGULATOR"/>
    <property type="match status" value="1"/>
</dbReference>
<dbReference type="InterPro" id="IPR036388">
    <property type="entry name" value="WH-like_DNA-bd_sf"/>
</dbReference>
<dbReference type="InterPro" id="IPR046348">
    <property type="entry name" value="SIS_dom_sf"/>
</dbReference>
<dbReference type="Pfam" id="PF01418">
    <property type="entry name" value="HTH_6"/>
    <property type="match status" value="1"/>
</dbReference>
<name>A0A4R1NKK4_9GAMM</name>
<dbReference type="PROSITE" id="PS51071">
    <property type="entry name" value="HTH_RPIR"/>
    <property type="match status" value="1"/>
</dbReference>
<dbReference type="Gene3D" id="1.10.10.10">
    <property type="entry name" value="Winged helix-like DNA-binding domain superfamily/Winged helix DNA-binding domain"/>
    <property type="match status" value="1"/>
</dbReference>
<dbReference type="RefSeq" id="WP_207917856.1">
    <property type="nucleotide sequence ID" value="NZ_SJOI01000001.1"/>
</dbReference>
<accession>A0A4R1NKK4</accession>
<dbReference type="InterPro" id="IPR000281">
    <property type="entry name" value="HTH_RpiR"/>
</dbReference>
<comment type="caution">
    <text evidence="2">The sequence shown here is derived from an EMBL/GenBank/DDBJ whole genome shotgun (WGS) entry which is preliminary data.</text>
</comment>
<evidence type="ECO:0000313" key="2">
    <source>
        <dbReference type="EMBL" id="TCL04740.1"/>
    </source>
</evidence>